<evidence type="ECO:0000313" key="17">
    <source>
        <dbReference type="EMBL" id="JAS32126.1"/>
    </source>
</evidence>
<gene>
    <name evidence="16" type="ORF">g.34193</name>
    <name evidence="17" type="ORF">g.34194</name>
</gene>
<dbReference type="Gene3D" id="3.90.550.10">
    <property type="entry name" value="Spore Coat Polysaccharide Biosynthesis Protein SpsA, Chain A"/>
    <property type="match status" value="1"/>
</dbReference>
<dbReference type="EMBL" id="GEDC01005172">
    <property type="protein sequence ID" value="JAS32126.1"/>
    <property type="molecule type" value="Transcribed_RNA"/>
</dbReference>
<evidence type="ECO:0000256" key="9">
    <source>
        <dbReference type="ARBA" id="ARBA00022968"/>
    </source>
</evidence>
<dbReference type="CDD" id="cd04188">
    <property type="entry name" value="DPG_synthase"/>
    <property type="match status" value="1"/>
</dbReference>
<comment type="catalytic activity">
    <reaction evidence="12">
        <text>a di-trans,poly-cis-dolichyl phosphate + UDP-alpha-D-glucose = a di-trans,poly-cis-dolichyl beta-D-glucosyl phosphate + UDP</text>
        <dbReference type="Rhea" id="RHEA:15401"/>
        <dbReference type="Rhea" id="RHEA-COMP:19498"/>
        <dbReference type="Rhea" id="RHEA-COMP:19502"/>
        <dbReference type="ChEBI" id="CHEBI:57525"/>
        <dbReference type="ChEBI" id="CHEBI:57683"/>
        <dbReference type="ChEBI" id="CHEBI:58223"/>
        <dbReference type="ChEBI" id="CHEBI:58885"/>
        <dbReference type="EC" id="2.4.1.117"/>
    </reaction>
    <physiologicalReaction direction="left-to-right" evidence="12">
        <dbReference type="Rhea" id="RHEA:15402"/>
    </physiologicalReaction>
</comment>
<sequence length="332" mass="37786">MELDLLTLFTFLLVTTLILFVALCIFLTKTTTPYPTIERSPDEKCFINVKEGLAIPFPSVEEPWSVRLSVVVPAFDEEVRLPPMLSECFEFLESRRKDSRDFDYEVIVVSDGSRDGTVKVANNYMRKYGANQCRVLNLLPNRGKGGAVRLGVQSARGAVILFADADGATKFSDLTKLEDSLKEIVKGDYQREPEKVSNELGIVCGSRAHLEDEAIASRSFFRTLLMHGFHFLVWTLAVKNIRDTQCGFKLFTREAARVCFSSIHVERWAFDVELLYIAQQLNIPISEVGVNWTEIDGSKIIPVWSWLQMGRDLLLIWLRYSIGAWRIANKFK</sequence>
<evidence type="ECO:0000259" key="15">
    <source>
        <dbReference type="Pfam" id="PF00535"/>
    </source>
</evidence>
<evidence type="ECO:0000256" key="10">
    <source>
        <dbReference type="ARBA" id="ARBA00022989"/>
    </source>
</evidence>
<dbReference type="AlphaFoldDB" id="A0A1B6E2H3"/>
<evidence type="ECO:0000256" key="11">
    <source>
        <dbReference type="ARBA" id="ARBA00023136"/>
    </source>
</evidence>
<keyword evidence="11 14" id="KW-0472">Membrane</keyword>
<dbReference type="InterPro" id="IPR029044">
    <property type="entry name" value="Nucleotide-diphossugar_trans"/>
</dbReference>
<comment type="subcellular location">
    <subcellularLocation>
        <location evidence="1">Endoplasmic reticulum membrane</location>
        <topology evidence="1">Single-pass membrane protein</topology>
    </subcellularLocation>
</comment>
<evidence type="ECO:0000256" key="13">
    <source>
        <dbReference type="ARBA" id="ARBA00070518"/>
    </source>
</evidence>
<feature type="domain" description="Glycosyltransferase 2-like" evidence="15">
    <location>
        <begin position="69"/>
        <end position="183"/>
    </location>
</feature>
<evidence type="ECO:0000313" key="16">
    <source>
        <dbReference type="EMBL" id="JAS14636.1"/>
    </source>
</evidence>
<proteinExistence type="inferred from homology"/>
<dbReference type="PANTHER" id="PTHR10859:SF91">
    <property type="entry name" value="DOLICHYL-PHOSPHATE BETA-GLUCOSYLTRANSFERASE"/>
    <property type="match status" value="1"/>
</dbReference>
<keyword evidence="8" id="KW-0256">Endoplasmic reticulum</keyword>
<comment type="similarity">
    <text evidence="3">Belongs to the glycosyltransferase 2 family.</text>
</comment>
<evidence type="ECO:0000256" key="1">
    <source>
        <dbReference type="ARBA" id="ARBA00004389"/>
    </source>
</evidence>
<organism evidence="17">
    <name type="scientific">Clastoptera arizonana</name>
    <name type="common">Arizona spittle bug</name>
    <dbReference type="NCBI Taxonomy" id="38151"/>
    <lineage>
        <taxon>Eukaryota</taxon>
        <taxon>Metazoa</taxon>
        <taxon>Ecdysozoa</taxon>
        <taxon>Arthropoda</taxon>
        <taxon>Hexapoda</taxon>
        <taxon>Insecta</taxon>
        <taxon>Pterygota</taxon>
        <taxon>Neoptera</taxon>
        <taxon>Paraneoptera</taxon>
        <taxon>Hemiptera</taxon>
        <taxon>Auchenorrhyncha</taxon>
        <taxon>Cercopoidea</taxon>
        <taxon>Clastopteridae</taxon>
        <taxon>Clastoptera</taxon>
    </lineage>
</organism>
<feature type="transmembrane region" description="Helical" evidence="14">
    <location>
        <begin position="6"/>
        <end position="27"/>
    </location>
</feature>
<dbReference type="InterPro" id="IPR035518">
    <property type="entry name" value="DPG_synthase"/>
</dbReference>
<dbReference type="Pfam" id="PF00535">
    <property type="entry name" value="Glycos_transf_2"/>
    <property type="match status" value="1"/>
</dbReference>
<keyword evidence="10 14" id="KW-1133">Transmembrane helix</keyword>
<evidence type="ECO:0000256" key="4">
    <source>
        <dbReference type="ARBA" id="ARBA00012583"/>
    </source>
</evidence>
<name>A0A1B6E2H3_9HEMI</name>
<evidence type="ECO:0000256" key="14">
    <source>
        <dbReference type="SAM" id="Phobius"/>
    </source>
</evidence>
<evidence type="ECO:0000256" key="6">
    <source>
        <dbReference type="ARBA" id="ARBA00022679"/>
    </source>
</evidence>
<comment type="pathway">
    <text evidence="2">Protein modification; protein glycosylation.</text>
</comment>
<dbReference type="PANTHER" id="PTHR10859">
    <property type="entry name" value="GLYCOSYL TRANSFERASE"/>
    <property type="match status" value="1"/>
</dbReference>
<evidence type="ECO:0000256" key="8">
    <source>
        <dbReference type="ARBA" id="ARBA00022824"/>
    </source>
</evidence>
<keyword evidence="9" id="KW-0735">Signal-anchor</keyword>
<keyword evidence="7 14" id="KW-0812">Transmembrane</keyword>
<evidence type="ECO:0000256" key="7">
    <source>
        <dbReference type="ARBA" id="ARBA00022692"/>
    </source>
</evidence>
<evidence type="ECO:0000256" key="3">
    <source>
        <dbReference type="ARBA" id="ARBA00006739"/>
    </source>
</evidence>
<evidence type="ECO:0000256" key="12">
    <source>
        <dbReference type="ARBA" id="ARBA00045097"/>
    </source>
</evidence>
<evidence type="ECO:0000256" key="5">
    <source>
        <dbReference type="ARBA" id="ARBA00022676"/>
    </source>
</evidence>
<protein>
    <recommendedName>
        <fullName evidence="13">Dolichyl-phosphate beta-glucosyltransferase</fullName>
        <ecNumber evidence="4">2.4.1.117</ecNumber>
    </recommendedName>
</protein>
<dbReference type="EMBL" id="GEDC01022662">
    <property type="protein sequence ID" value="JAS14636.1"/>
    <property type="molecule type" value="Transcribed_RNA"/>
</dbReference>
<accession>A0A1B6E2H3</accession>
<dbReference type="GO" id="GO:0006487">
    <property type="term" value="P:protein N-linked glycosylation"/>
    <property type="evidence" value="ECO:0007669"/>
    <property type="project" value="TreeGrafter"/>
</dbReference>
<dbReference type="EC" id="2.4.1.117" evidence="4"/>
<keyword evidence="5" id="KW-0328">Glycosyltransferase</keyword>
<dbReference type="GO" id="GO:0005789">
    <property type="term" value="C:endoplasmic reticulum membrane"/>
    <property type="evidence" value="ECO:0007669"/>
    <property type="project" value="UniProtKB-SubCell"/>
</dbReference>
<dbReference type="InterPro" id="IPR001173">
    <property type="entry name" value="Glyco_trans_2-like"/>
</dbReference>
<keyword evidence="6" id="KW-0808">Transferase</keyword>
<dbReference type="SUPFAM" id="SSF53448">
    <property type="entry name" value="Nucleotide-diphospho-sugar transferases"/>
    <property type="match status" value="1"/>
</dbReference>
<dbReference type="FunFam" id="3.90.550.10:FF:000068">
    <property type="entry name" value="ALG5, dolichyl-phosphate beta-glucosyltransferase"/>
    <property type="match status" value="1"/>
</dbReference>
<reference evidence="17" key="1">
    <citation type="submission" date="2015-12" db="EMBL/GenBank/DDBJ databases">
        <title>De novo transcriptome assembly of four potential Pierce s Disease insect vectors from Arizona vineyards.</title>
        <authorList>
            <person name="Tassone E.E."/>
        </authorList>
    </citation>
    <scope>NUCLEOTIDE SEQUENCE</scope>
</reference>
<dbReference type="GO" id="GO:0004581">
    <property type="term" value="F:dolichyl-phosphate beta-glucosyltransferase activity"/>
    <property type="evidence" value="ECO:0007669"/>
    <property type="project" value="UniProtKB-EC"/>
</dbReference>
<evidence type="ECO:0000256" key="2">
    <source>
        <dbReference type="ARBA" id="ARBA00004922"/>
    </source>
</evidence>